<dbReference type="InterPro" id="IPR046349">
    <property type="entry name" value="C1-like_sf"/>
</dbReference>
<dbReference type="EMBL" id="CAACVG010000838">
    <property type="protein sequence ID" value="VEN34603.1"/>
    <property type="molecule type" value="Genomic_DNA"/>
</dbReference>
<gene>
    <name evidence="2" type="ORF">CALMAC_LOCUS736</name>
</gene>
<dbReference type="OrthoDB" id="6779224at2759"/>
<reference evidence="2 3" key="1">
    <citation type="submission" date="2019-01" db="EMBL/GenBank/DDBJ databases">
        <authorList>
            <person name="Sayadi A."/>
        </authorList>
    </citation>
    <scope>NUCLEOTIDE SEQUENCE [LARGE SCALE GENOMIC DNA]</scope>
</reference>
<name>A0A653BGJ4_CALMS</name>
<organism evidence="2 3">
    <name type="scientific">Callosobruchus maculatus</name>
    <name type="common">Southern cowpea weevil</name>
    <name type="synonym">Pulse bruchid</name>
    <dbReference type="NCBI Taxonomy" id="64391"/>
    <lineage>
        <taxon>Eukaryota</taxon>
        <taxon>Metazoa</taxon>
        <taxon>Ecdysozoa</taxon>
        <taxon>Arthropoda</taxon>
        <taxon>Hexapoda</taxon>
        <taxon>Insecta</taxon>
        <taxon>Pterygota</taxon>
        <taxon>Neoptera</taxon>
        <taxon>Endopterygota</taxon>
        <taxon>Coleoptera</taxon>
        <taxon>Polyphaga</taxon>
        <taxon>Cucujiformia</taxon>
        <taxon>Chrysomeloidea</taxon>
        <taxon>Chrysomelidae</taxon>
        <taxon>Bruchinae</taxon>
        <taxon>Bruchini</taxon>
        <taxon>Callosobruchus</taxon>
    </lineage>
</organism>
<sequence>MSVASSSGNTHLQCKKCKAKVIADVKCVVCNSSFHKSCARTINLKISDENTVTCCEKNARSNDKDEDHDFFDAIEDIADSNNRIDVRIFNYVLKQKEIIIKELRDRIDLLNVQIDSLTHSHGSEGNRKTDQEKTRQKNEEGIVSSAKCDNSAAQREVEKNVNNYVTRTQVANAISETQGKIKMKRIINLNDSGSPGDVHNAENSENIQNKQNDGGWETVKKKRHYRKPTVIIGSNSSGVQGVEKRSFLHVSRVNPDTKVEDMESLLKVNFPGVTVEKWNSRPLILKKMNQCCETSPLISRRNWEHFLEQSL</sequence>
<dbReference type="AlphaFoldDB" id="A0A653BGJ4"/>
<evidence type="ECO:0000313" key="2">
    <source>
        <dbReference type="EMBL" id="VEN34603.1"/>
    </source>
</evidence>
<evidence type="ECO:0000313" key="3">
    <source>
        <dbReference type="Proteomes" id="UP000410492"/>
    </source>
</evidence>
<keyword evidence="3" id="KW-1185">Reference proteome</keyword>
<evidence type="ECO:0008006" key="4">
    <source>
        <dbReference type="Google" id="ProtNLM"/>
    </source>
</evidence>
<evidence type="ECO:0000256" key="1">
    <source>
        <dbReference type="SAM" id="MobiDB-lite"/>
    </source>
</evidence>
<dbReference type="Proteomes" id="UP000410492">
    <property type="component" value="Unassembled WGS sequence"/>
</dbReference>
<feature type="compositionally biased region" description="Basic and acidic residues" evidence="1">
    <location>
        <begin position="121"/>
        <end position="140"/>
    </location>
</feature>
<accession>A0A653BGJ4</accession>
<feature type="region of interest" description="Disordered" evidence="1">
    <location>
        <begin position="118"/>
        <end position="153"/>
    </location>
</feature>
<protein>
    <recommendedName>
        <fullName evidence="4">Phorbol-ester/DAG-type domain-containing protein</fullName>
    </recommendedName>
</protein>
<dbReference type="SUPFAM" id="SSF57889">
    <property type="entry name" value="Cysteine-rich domain"/>
    <property type="match status" value="1"/>
</dbReference>
<proteinExistence type="predicted"/>